<keyword evidence="3" id="KW-1185">Reference proteome</keyword>
<name>A0A4R5MB92_9BURK</name>
<dbReference type="RefSeq" id="WP_133194892.1">
    <property type="nucleotide sequence ID" value="NZ_JBHUCW010000018.1"/>
</dbReference>
<dbReference type="OrthoDB" id="8859808at2"/>
<dbReference type="AlphaFoldDB" id="A0A4R5MB92"/>
<dbReference type="Pfam" id="PF14090">
    <property type="entry name" value="HTH_39"/>
    <property type="match status" value="1"/>
</dbReference>
<proteinExistence type="predicted"/>
<accession>A0A4R5MB92</accession>
<dbReference type="Proteomes" id="UP000295722">
    <property type="component" value="Unassembled WGS sequence"/>
</dbReference>
<organism evidence="2 3">
    <name type="scientific">Paraburkholderia silviterrae</name>
    <dbReference type="NCBI Taxonomy" id="2528715"/>
    <lineage>
        <taxon>Bacteria</taxon>
        <taxon>Pseudomonadati</taxon>
        <taxon>Pseudomonadota</taxon>
        <taxon>Betaproteobacteria</taxon>
        <taxon>Burkholderiales</taxon>
        <taxon>Burkholderiaceae</taxon>
        <taxon>Paraburkholderia</taxon>
    </lineage>
</organism>
<feature type="domain" description="Winged helix-turn-helix" evidence="1">
    <location>
        <begin position="20"/>
        <end position="83"/>
    </location>
</feature>
<comment type="caution">
    <text evidence="2">The sequence shown here is derived from an EMBL/GenBank/DDBJ whole genome shotgun (WGS) entry which is preliminary data.</text>
</comment>
<protein>
    <recommendedName>
        <fullName evidence="1">Winged helix-turn-helix domain-containing protein</fullName>
    </recommendedName>
</protein>
<gene>
    <name evidence="2" type="ORF">EYW47_11040</name>
</gene>
<reference evidence="2 3" key="1">
    <citation type="submission" date="2019-03" db="EMBL/GenBank/DDBJ databases">
        <title>Paraburkholderia sp. 4M-K11, isolated from subtropical forest soil.</title>
        <authorList>
            <person name="Gao Z.-H."/>
            <person name="Qiu L.-H."/>
        </authorList>
    </citation>
    <scope>NUCLEOTIDE SEQUENCE [LARGE SCALE GENOMIC DNA]</scope>
    <source>
        <strain evidence="2 3">4M-K11</strain>
    </source>
</reference>
<evidence type="ECO:0000259" key="1">
    <source>
        <dbReference type="Pfam" id="PF14090"/>
    </source>
</evidence>
<evidence type="ECO:0000313" key="2">
    <source>
        <dbReference type="EMBL" id="TDG24040.1"/>
    </source>
</evidence>
<dbReference type="InterPro" id="IPR055245">
    <property type="entry name" value="HTH_proteobacteria"/>
</dbReference>
<dbReference type="EMBL" id="SMRP01000004">
    <property type="protein sequence ID" value="TDG24040.1"/>
    <property type="molecule type" value="Genomic_DNA"/>
</dbReference>
<evidence type="ECO:0000313" key="3">
    <source>
        <dbReference type="Proteomes" id="UP000295722"/>
    </source>
</evidence>
<sequence length="102" mass="11523">MSSPSANGRAKRSDNSVQAQRLKMLAMLRRQPRSTYEFRRQGVSHPAQRIKELIALGCDIKSTRVTTVDGDGFSHPRVAMYELKFEPARLCLQPHLSTPDAR</sequence>